<dbReference type="Gene3D" id="1.25.40.480">
    <property type="match status" value="1"/>
</dbReference>
<dbReference type="Proteomes" id="UP000053369">
    <property type="component" value="Unassembled WGS sequence"/>
</dbReference>
<dbReference type="GO" id="GO:0043240">
    <property type="term" value="C:Fanconi anaemia nuclear complex"/>
    <property type="evidence" value="ECO:0007669"/>
    <property type="project" value="InterPro"/>
</dbReference>
<name>A0A091RKX4_9AVES</name>
<dbReference type="PANTHER" id="PTHR32094:SF5">
    <property type="entry name" value="FANCONI ANEMIA GROUP E PROTEIN"/>
    <property type="match status" value="1"/>
</dbReference>
<evidence type="ECO:0000259" key="2">
    <source>
        <dbReference type="Pfam" id="PF11510"/>
    </source>
</evidence>
<reference evidence="3 4" key="1">
    <citation type="submission" date="2014-04" db="EMBL/GenBank/DDBJ databases">
        <title>Genome evolution of avian class.</title>
        <authorList>
            <person name="Zhang G."/>
            <person name="Li C."/>
        </authorList>
    </citation>
    <scope>NUCLEOTIDE SEQUENCE [LARGE SCALE GENOMIC DNA]</scope>
    <source>
        <strain evidence="3">BGI_N332</strain>
    </source>
</reference>
<feature type="compositionally biased region" description="Basic and acidic residues" evidence="1">
    <location>
        <begin position="116"/>
        <end position="126"/>
    </location>
</feature>
<dbReference type="EMBL" id="KK821366">
    <property type="protein sequence ID" value="KFQ40236.1"/>
    <property type="molecule type" value="Genomic_DNA"/>
</dbReference>
<accession>A0A091RKX4</accession>
<keyword evidence="4" id="KW-1185">Reference proteome</keyword>
<dbReference type="InterPro" id="IPR021025">
    <property type="entry name" value="Fanconi_anaemia_gr_E_prot_C"/>
</dbReference>
<gene>
    <name evidence="3" type="ORF">N332_08357</name>
</gene>
<dbReference type="Pfam" id="PF11510">
    <property type="entry name" value="FA_FANCE"/>
    <property type="match status" value="1"/>
</dbReference>
<evidence type="ECO:0000313" key="3">
    <source>
        <dbReference type="EMBL" id="KFQ40236.1"/>
    </source>
</evidence>
<sequence length="439" mass="47710">SLLLAVQAMVPAGCLSRLLQAVGQDSLVDPWVRALRDLLRQQRREEESSPPPAPLSLACQEQLRCLCRKITQNKAERQRKLNWCFSKQTGATGSAAEPAPQGVKRKKASEESLELDEGRERKRPLLEEGAFDPLGTQDGGDAAEVEEEVPGDALGDGSAQSVARAAPESSKDGDGSAQSVARAASESSQDAAREPRKMSQAELAAEVQSFLQHLELSLPPELQILNNCSAAQLEGLCSFLQLSTCPEHLLVRFCSWLLALSPNLSYTNAAVLAEQLFLQRVLSLAQPPSRHLMAALASFCSKYSQPFCRVLVAAVLREPGEGAEQTKLLCELVEECLEPDYVRLVLSQVLELPLSEKLLPVLQAVLGRQEVLPSELFDLLVLTLCRQAPALATSLDYAKLVMAMLTMYQSQVTPAHRSRLAAALDRSNAALKKSLQAVL</sequence>
<feature type="non-terminal residue" evidence="3">
    <location>
        <position position="439"/>
    </location>
</feature>
<feature type="domain" description="Fanconi Anaemia group E protein C-terminal" evidence="2">
    <location>
        <begin position="207"/>
        <end position="439"/>
    </location>
</feature>
<evidence type="ECO:0000256" key="1">
    <source>
        <dbReference type="SAM" id="MobiDB-lite"/>
    </source>
</evidence>
<feature type="non-terminal residue" evidence="3">
    <location>
        <position position="1"/>
    </location>
</feature>
<dbReference type="InterPro" id="IPR039685">
    <property type="entry name" value="FANCE"/>
</dbReference>
<dbReference type="PANTHER" id="PTHR32094">
    <property type="entry name" value="FANCONI ANEMIA GROUP E PROTEIN"/>
    <property type="match status" value="1"/>
</dbReference>
<organism evidence="3 4">
    <name type="scientific">Mesitornis unicolor</name>
    <name type="common">brown roatelo</name>
    <dbReference type="NCBI Taxonomy" id="54374"/>
    <lineage>
        <taxon>Eukaryota</taxon>
        <taxon>Metazoa</taxon>
        <taxon>Chordata</taxon>
        <taxon>Craniata</taxon>
        <taxon>Vertebrata</taxon>
        <taxon>Euteleostomi</taxon>
        <taxon>Archelosauria</taxon>
        <taxon>Archosauria</taxon>
        <taxon>Dinosauria</taxon>
        <taxon>Saurischia</taxon>
        <taxon>Theropoda</taxon>
        <taxon>Coelurosauria</taxon>
        <taxon>Aves</taxon>
        <taxon>Neognathae</taxon>
        <taxon>Neoaves</taxon>
        <taxon>Columbimorphae</taxon>
        <taxon>Mesitornithiformes</taxon>
        <taxon>Mesitornithidae</taxon>
        <taxon>Mesitornis</taxon>
    </lineage>
</organism>
<dbReference type="AlphaFoldDB" id="A0A091RKX4"/>
<feature type="region of interest" description="Disordered" evidence="1">
    <location>
        <begin position="90"/>
        <end position="199"/>
    </location>
</feature>
<evidence type="ECO:0000313" key="4">
    <source>
        <dbReference type="Proteomes" id="UP000053369"/>
    </source>
</evidence>
<protein>
    <submittedName>
        <fullName evidence="3">Fanconi anemia group E protein</fullName>
    </submittedName>
</protein>
<dbReference type="GO" id="GO:0036297">
    <property type="term" value="P:interstrand cross-link repair"/>
    <property type="evidence" value="ECO:0007669"/>
    <property type="project" value="InterPro"/>
</dbReference>
<proteinExistence type="predicted"/>
<feature type="compositionally biased region" description="Acidic residues" evidence="1">
    <location>
        <begin position="141"/>
        <end position="150"/>
    </location>
</feature>
<dbReference type="CDD" id="cd07439">
    <property type="entry name" value="FANCE_c-term"/>
    <property type="match status" value="1"/>
</dbReference>